<evidence type="ECO:0000256" key="5">
    <source>
        <dbReference type="SAM" id="MobiDB-lite"/>
    </source>
</evidence>
<dbReference type="AlphaFoldDB" id="A0A225X376"/>
<dbReference type="GO" id="GO:0044727">
    <property type="term" value="P:epigenetic programing of male pronucleus"/>
    <property type="evidence" value="ECO:0007669"/>
    <property type="project" value="TreeGrafter"/>
</dbReference>
<evidence type="ECO:0000256" key="2">
    <source>
        <dbReference type="ARBA" id="ARBA00004496"/>
    </source>
</evidence>
<feature type="compositionally biased region" description="Polar residues" evidence="5">
    <location>
        <begin position="73"/>
        <end position="100"/>
    </location>
</feature>
<keyword evidence="4" id="KW-0539">Nucleus</keyword>
<organism evidence="6 7">
    <name type="scientific">Phytophthora megakarya</name>
    <dbReference type="NCBI Taxonomy" id="4795"/>
    <lineage>
        <taxon>Eukaryota</taxon>
        <taxon>Sar</taxon>
        <taxon>Stramenopiles</taxon>
        <taxon>Oomycota</taxon>
        <taxon>Peronosporomycetes</taxon>
        <taxon>Peronosporales</taxon>
        <taxon>Peronosporaceae</taxon>
        <taxon>Phytophthora</taxon>
    </lineage>
</organism>
<comment type="caution">
    <text evidence="6">The sequence shown here is derived from an EMBL/GenBank/DDBJ whole genome shotgun (WGS) entry which is preliminary data.</text>
</comment>
<dbReference type="PANTHER" id="PTHR35678:SF1">
    <property type="entry name" value="PROTEIN STPG4"/>
    <property type="match status" value="1"/>
</dbReference>
<dbReference type="STRING" id="4795.A0A225X376"/>
<dbReference type="GO" id="GO:0042393">
    <property type="term" value="F:histone binding"/>
    <property type="evidence" value="ECO:0007669"/>
    <property type="project" value="TreeGrafter"/>
</dbReference>
<dbReference type="Proteomes" id="UP000198211">
    <property type="component" value="Unassembled WGS sequence"/>
</dbReference>
<reference evidence="7" key="1">
    <citation type="submission" date="2017-03" db="EMBL/GenBank/DDBJ databases">
        <title>Phytopthora megakarya and P. palmivora, two closely related causual agents of cacao black pod achieved similar genome size and gene model numbers by different mechanisms.</title>
        <authorList>
            <person name="Ali S."/>
            <person name="Shao J."/>
            <person name="Larry D.J."/>
            <person name="Kronmiller B."/>
            <person name="Shen D."/>
            <person name="Strem M.D."/>
            <person name="Melnick R.L."/>
            <person name="Guiltinan M.J."/>
            <person name="Tyler B.M."/>
            <person name="Meinhardt L.W."/>
            <person name="Bailey B.A."/>
        </authorList>
    </citation>
    <scope>NUCLEOTIDE SEQUENCE [LARGE SCALE GENOMIC DNA]</scope>
    <source>
        <strain evidence="7">zdho120</strain>
    </source>
</reference>
<name>A0A225X376_9STRA</name>
<protein>
    <submittedName>
        <fullName evidence="6">Uncharacterized protein</fullName>
    </submittedName>
</protein>
<feature type="compositionally biased region" description="Polar residues" evidence="5">
    <location>
        <begin position="438"/>
        <end position="458"/>
    </location>
</feature>
<keyword evidence="7" id="KW-1185">Reference proteome</keyword>
<feature type="compositionally biased region" description="Polar residues" evidence="5">
    <location>
        <begin position="330"/>
        <end position="339"/>
    </location>
</feature>
<feature type="region of interest" description="Disordered" evidence="5">
    <location>
        <begin position="415"/>
        <end position="467"/>
    </location>
</feature>
<dbReference type="Pfam" id="PF07004">
    <property type="entry name" value="SHIPPO-rpt"/>
    <property type="match status" value="6"/>
</dbReference>
<dbReference type="EMBL" id="NBNE01000027">
    <property type="protein sequence ID" value="OWZ24132.1"/>
    <property type="molecule type" value="Genomic_DNA"/>
</dbReference>
<dbReference type="GO" id="GO:0003682">
    <property type="term" value="F:chromatin binding"/>
    <property type="evidence" value="ECO:0007669"/>
    <property type="project" value="TreeGrafter"/>
</dbReference>
<feature type="region of interest" description="Disordered" evidence="5">
    <location>
        <begin position="40"/>
        <end position="148"/>
    </location>
</feature>
<keyword evidence="3" id="KW-0963">Cytoplasm</keyword>
<evidence type="ECO:0000256" key="3">
    <source>
        <dbReference type="ARBA" id="ARBA00022490"/>
    </source>
</evidence>
<comment type="subcellular location">
    <subcellularLocation>
        <location evidence="2">Cytoplasm</location>
    </subcellularLocation>
    <subcellularLocation>
        <location evidence="1">Nucleus</location>
    </subcellularLocation>
</comment>
<sequence length="571" mass="62762">MAWVNRTTRDNCPGGLQVKVGTSVNLGPGYYETSQSRRVRPNATGFGSGEKLVRGENAGSTKGLTMITPGPGTYTTINQTSWQSPTKSKAPATSTFQSKSQRLDEVKLRRGYSTPGPGAYTKQDSFTKKSKTHTSLGNPLVRTPPSNNKIRWTRLPTAPSIPTISQSFGYEQGAHGKLIRHEPTKVGYTGCGNDTLGPGEYEPMKGLNSINKTRTTDFSKGKVTRFIEHEVRSKADVPGPGEYKNPGDSTVLKDPKRISAVFKSLTRDQATPITTKNVPGPGAYHPNQTDGFLMETKPEHLQFFGSTSTRFEPSQRDTFVPGPGAYYSAPDNSQQPRSISSRKKAPFSSKKERFEAIKDKDQSLAAPGSYEIPSAVSEVLNKVTSRVSNFGSTTRRFDTISSGVPHSRESIEFQLEQDTKTQEAERQKQGQTTKRQQPKASSMFASSTNRPHQVQKATGPSPGDYEIQRSWNAAGAQGAFKSGIDRMRDKPNPTAFVPGPGAYSTDRLQQKSHHKARPNVFYGAEPRFKEKLPKVPVLGPGQYNTDTIESDWNRPTHNISIATEMEFAMMQ</sequence>
<dbReference type="OrthoDB" id="406368at2759"/>
<proteinExistence type="predicted"/>
<dbReference type="PANTHER" id="PTHR35678">
    <property type="entry name" value="PROTEIN STPG4"/>
    <property type="match status" value="1"/>
</dbReference>
<feature type="compositionally biased region" description="Basic and acidic residues" evidence="5">
    <location>
        <begin position="415"/>
        <end position="428"/>
    </location>
</feature>
<dbReference type="GO" id="GO:0005634">
    <property type="term" value="C:nucleus"/>
    <property type="evidence" value="ECO:0007669"/>
    <property type="project" value="UniProtKB-SubCell"/>
</dbReference>
<dbReference type="InterPro" id="IPR010736">
    <property type="entry name" value="SHIPPO-rpt"/>
</dbReference>
<feature type="region of interest" description="Disordered" evidence="5">
    <location>
        <begin position="308"/>
        <end position="352"/>
    </location>
</feature>
<dbReference type="GO" id="GO:0005737">
    <property type="term" value="C:cytoplasm"/>
    <property type="evidence" value="ECO:0007669"/>
    <property type="project" value="UniProtKB-SubCell"/>
</dbReference>
<evidence type="ECO:0000256" key="1">
    <source>
        <dbReference type="ARBA" id="ARBA00004123"/>
    </source>
</evidence>
<accession>A0A225X376</accession>
<feature type="region of interest" description="Disordered" evidence="5">
    <location>
        <begin position="495"/>
        <end position="515"/>
    </location>
</feature>
<evidence type="ECO:0000313" key="6">
    <source>
        <dbReference type="EMBL" id="OWZ24132.1"/>
    </source>
</evidence>
<evidence type="ECO:0000256" key="4">
    <source>
        <dbReference type="ARBA" id="ARBA00023242"/>
    </source>
</evidence>
<gene>
    <name evidence="6" type="ORF">PHMEG_000888</name>
</gene>
<evidence type="ECO:0000313" key="7">
    <source>
        <dbReference type="Proteomes" id="UP000198211"/>
    </source>
</evidence>